<keyword evidence="4" id="KW-0732">Signal</keyword>
<dbReference type="AlphaFoldDB" id="A0AAV7F124"/>
<dbReference type="PANTHER" id="PTHR33091">
    <property type="entry name" value="PROTEIN, PUTATIVE, EXPRESSED-RELATED"/>
    <property type="match status" value="1"/>
</dbReference>
<evidence type="ECO:0000313" key="6">
    <source>
        <dbReference type="Proteomes" id="UP000825729"/>
    </source>
</evidence>
<dbReference type="PANTHER" id="PTHR33091:SF29">
    <property type="entry name" value="SUBTILISIN INHIBITOR 1"/>
    <property type="match status" value="1"/>
</dbReference>
<gene>
    <name evidence="5" type="ORF">H6P81_007493</name>
</gene>
<keyword evidence="6" id="KW-1185">Reference proteome</keyword>
<protein>
    <submittedName>
        <fullName evidence="5">Uncharacterized protein</fullName>
    </submittedName>
</protein>
<dbReference type="Pfam" id="PF00280">
    <property type="entry name" value="potato_inhibit"/>
    <property type="match status" value="1"/>
</dbReference>
<organism evidence="5 6">
    <name type="scientific">Aristolochia fimbriata</name>
    <name type="common">White veined hardy Dutchman's pipe vine</name>
    <dbReference type="NCBI Taxonomy" id="158543"/>
    <lineage>
        <taxon>Eukaryota</taxon>
        <taxon>Viridiplantae</taxon>
        <taxon>Streptophyta</taxon>
        <taxon>Embryophyta</taxon>
        <taxon>Tracheophyta</taxon>
        <taxon>Spermatophyta</taxon>
        <taxon>Magnoliopsida</taxon>
        <taxon>Magnoliidae</taxon>
        <taxon>Piperales</taxon>
        <taxon>Aristolochiaceae</taxon>
        <taxon>Aristolochia</taxon>
    </lineage>
</organism>
<evidence type="ECO:0000256" key="1">
    <source>
        <dbReference type="ARBA" id="ARBA00008210"/>
    </source>
</evidence>
<reference evidence="5 6" key="1">
    <citation type="submission" date="2021-07" db="EMBL/GenBank/DDBJ databases">
        <title>The Aristolochia fimbriata genome: insights into angiosperm evolution, floral development and chemical biosynthesis.</title>
        <authorList>
            <person name="Jiao Y."/>
        </authorList>
    </citation>
    <scope>NUCLEOTIDE SEQUENCE [LARGE SCALE GENOMIC DNA]</scope>
    <source>
        <strain evidence="5">IBCAS-2021</strain>
        <tissue evidence="5">Leaf</tissue>
    </source>
</reference>
<dbReference type="InterPro" id="IPR036354">
    <property type="entry name" value="Prot_inh_pot1_sf"/>
</dbReference>
<evidence type="ECO:0000256" key="3">
    <source>
        <dbReference type="ARBA" id="ARBA00022900"/>
    </source>
</evidence>
<evidence type="ECO:0000313" key="5">
    <source>
        <dbReference type="EMBL" id="KAG9454589.1"/>
    </source>
</evidence>
<dbReference type="Gene3D" id="3.30.10.10">
    <property type="entry name" value="Trypsin Inhibitor V, subunit A"/>
    <property type="match status" value="1"/>
</dbReference>
<keyword evidence="2" id="KW-0646">Protease inhibitor</keyword>
<dbReference type="SUPFAM" id="SSF54654">
    <property type="entry name" value="CI-2 family of serine protease inhibitors"/>
    <property type="match status" value="1"/>
</dbReference>
<dbReference type="Proteomes" id="UP000825729">
    <property type="component" value="Unassembled WGS sequence"/>
</dbReference>
<feature type="chain" id="PRO_5043395174" evidence="4">
    <location>
        <begin position="28"/>
        <end position="116"/>
    </location>
</feature>
<keyword evidence="3" id="KW-0722">Serine protease inhibitor</keyword>
<dbReference type="EMBL" id="JAINDJ010000003">
    <property type="protein sequence ID" value="KAG9454589.1"/>
    <property type="molecule type" value="Genomic_DNA"/>
</dbReference>
<comment type="similarity">
    <text evidence="1">Belongs to the protease inhibitor I13 (potato type I serine protease inhibitor) family.</text>
</comment>
<dbReference type="GO" id="GO:0004867">
    <property type="term" value="F:serine-type endopeptidase inhibitor activity"/>
    <property type="evidence" value="ECO:0007669"/>
    <property type="project" value="UniProtKB-KW"/>
</dbReference>
<dbReference type="PROSITE" id="PS00285">
    <property type="entry name" value="POTATO_INHIBITOR"/>
    <property type="match status" value="1"/>
</dbReference>
<comment type="caution">
    <text evidence="5">The sequence shown here is derived from an EMBL/GenBank/DDBJ whole genome shotgun (WGS) entry which is preliminary data.</text>
</comment>
<feature type="signal peptide" evidence="4">
    <location>
        <begin position="1"/>
        <end position="27"/>
    </location>
</feature>
<evidence type="ECO:0000256" key="2">
    <source>
        <dbReference type="ARBA" id="ARBA00022690"/>
    </source>
</evidence>
<evidence type="ECO:0000256" key="4">
    <source>
        <dbReference type="SAM" id="SignalP"/>
    </source>
</evidence>
<dbReference type="InterPro" id="IPR000864">
    <property type="entry name" value="Prot_inh_pot1"/>
</dbReference>
<dbReference type="GO" id="GO:0009611">
    <property type="term" value="P:response to wounding"/>
    <property type="evidence" value="ECO:0007669"/>
    <property type="project" value="InterPro"/>
</dbReference>
<name>A0AAV7F124_ARIFI</name>
<proteinExistence type="inferred from homology"/>
<accession>A0AAV7F124</accession>
<dbReference type="PRINTS" id="PR00292">
    <property type="entry name" value="POTATOINHBTR"/>
</dbReference>
<sequence length="116" mass="12737">MKVSAAISQRLFFSALLLFLTLAIVQALATDAEAPIEENPLRCSGGTGDVGDNRKTWPELLGVPAKKAAEKIRGEMPWLRIVIIPPRTYVTMDYDHCRVRLFVNDAGIVISLPMVG</sequence>